<evidence type="ECO:0000313" key="2">
    <source>
        <dbReference type="EMBL" id="CAK8687033.1"/>
    </source>
</evidence>
<comment type="caution">
    <text evidence="2">The sequence shown here is derived from an EMBL/GenBank/DDBJ whole genome shotgun (WGS) entry which is preliminary data.</text>
</comment>
<feature type="region of interest" description="Disordered" evidence="1">
    <location>
        <begin position="1"/>
        <end position="92"/>
    </location>
</feature>
<dbReference type="EMBL" id="CAWYQH010000103">
    <property type="protein sequence ID" value="CAK8687033.1"/>
    <property type="molecule type" value="Genomic_DNA"/>
</dbReference>
<accession>A0ABP0G831</accession>
<evidence type="ECO:0000313" key="3">
    <source>
        <dbReference type="Proteomes" id="UP001642483"/>
    </source>
</evidence>
<gene>
    <name evidence="2" type="ORF">CVLEPA_LOCUS19061</name>
</gene>
<reference evidence="2 3" key="1">
    <citation type="submission" date="2024-02" db="EMBL/GenBank/DDBJ databases">
        <authorList>
            <person name="Daric V."/>
            <person name="Darras S."/>
        </authorList>
    </citation>
    <scope>NUCLEOTIDE SEQUENCE [LARGE SCALE GENOMIC DNA]</scope>
</reference>
<dbReference type="Proteomes" id="UP001642483">
    <property type="component" value="Unassembled WGS sequence"/>
</dbReference>
<name>A0ABP0G831_CLALP</name>
<sequence>MENKNKASTKEKLKKVSTEKSALVRSKDEATKLNNTESGPEDESLSDENAAEELIYPLTSSSAKSVNGVEVLSTSKDNTTSSHLNQEPPPSTVGAFLVKAQFVILSENSVQKKEFKENFPQNIF</sequence>
<proteinExistence type="predicted"/>
<organism evidence="2 3">
    <name type="scientific">Clavelina lepadiformis</name>
    <name type="common">Light-bulb sea squirt</name>
    <name type="synonym">Ascidia lepadiformis</name>
    <dbReference type="NCBI Taxonomy" id="159417"/>
    <lineage>
        <taxon>Eukaryota</taxon>
        <taxon>Metazoa</taxon>
        <taxon>Chordata</taxon>
        <taxon>Tunicata</taxon>
        <taxon>Ascidiacea</taxon>
        <taxon>Aplousobranchia</taxon>
        <taxon>Clavelinidae</taxon>
        <taxon>Clavelina</taxon>
    </lineage>
</organism>
<protein>
    <submittedName>
        <fullName evidence="2">Uncharacterized protein</fullName>
    </submittedName>
</protein>
<feature type="compositionally biased region" description="Acidic residues" evidence="1">
    <location>
        <begin position="39"/>
        <end position="51"/>
    </location>
</feature>
<evidence type="ECO:0000256" key="1">
    <source>
        <dbReference type="SAM" id="MobiDB-lite"/>
    </source>
</evidence>
<feature type="compositionally biased region" description="Polar residues" evidence="1">
    <location>
        <begin position="72"/>
        <end position="85"/>
    </location>
</feature>
<keyword evidence="3" id="KW-1185">Reference proteome</keyword>
<feature type="compositionally biased region" description="Basic and acidic residues" evidence="1">
    <location>
        <begin position="1"/>
        <end position="18"/>
    </location>
</feature>